<dbReference type="PRINTS" id="PR00260">
    <property type="entry name" value="CHEMTRNSDUCR"/>
</dbReference>
<dbReference type="PANTHER" id="PTHR43531">
    <property type="entry name" value="PROTEIN ICFG"/>
    <property type="match status" value="1"/>
</dbReference>
<dbReference type="SMART" id="SM00283">
    <property type="entry name" value="MA"/>
    <property type="match status" value="1"/>
</dbReference>
<protein>
    <recommendedName>
        <fullName evidence="11">Methyl-accepting chemotaxis protein</fullName>
    </recommendedName>
</protein>
<evidence type="ECO:0000256" key="6">
    <source>
        <dbReference type="SAM" id="Phobius"/>
    </source>
</evidence>
<evidence type="ECO:0000256" key="4">
    <source>
        <dbReference type="PROSITE-ProRule" id="PRU00284"/>
    </source>
</evidence>
<dbReference type="InterPro" id="IPR003660">
    <property type="entry name" value="HAMP_dom"/>
</dbReference>
<dbReference type="InterPro" id="IPR051310">
    <property type="entry name" value="MCP_chemotaxis"/>
</dbReference>
<evidence type="ECO:0000256" key="2">
    <source>
        <dbReference type="ARBA" id="ARBA00022481"/>
    </source>
</evidence>
<sequence length="541" mass="57012">MRDLGNRSKMALDPDLDLFYLGFPLANNSPSTAGIIVRIMAYATMNVSRGEIRPADKVFYEVTQARLDDTFTGVETMLKQSMAVSPVVQERLSASFDKLKASSKDMVGFIRRNFTEAEAIQATQQQVQEASAAAVAASWDLVEANRSLMDQLLQERSASATFKRNALVATLAAAMLLSVYLFLGMYYAMQAGVQAAEGAARSLARGELGRVPAAASRDELGALVEELRRADDALGAMIARVRAASGSLLGGTDEIANGNADLSQRTEEQASTLEETAASVEELTSTVKQNAENATQANLLAQSASDVATRGGAVVGEVVETMESIHAASRKIVDIIGVIDGIAFQTNILALNAAVEAARAGEQGRGFAVVAAEVRSLAQRSAAAAKEIKGLIDDSVGKVAAGSALVTRAGQTMDEVVVGIRDVTSIMAEIAAASTEQTTGIQQVNQAISQMDSVTQQNAALVEEASAAAQSMREQAGRLAEAVAMFKLHGREETREAREAIAQARNSSRGAARLGLHPVPVVAAPRAVPQKAQAGADWKEF</sequence>
<evidence type="ECO:0000256" key="3">
    <source>
        <dbReference type="ARBA" id="ARBA00029447"/>
    </source>
</evidence>
<evidence type="ECO:0000256" key="5">
    <source>
        <dbReference type="SAM" id="Coils"/>
    </source>
</evidence>
<feature type="domain" description="HAMP" evidence="8">
    <location>
        <begin position="187"/>
        <end position="239"/>
    </location>
</feature>
<keyword evidence="5" id="KW-0175">Coiled coil</keyword>
<keyword evidence="6" id="KW-0812">Transmembrane</keyword>
<feature type="transmembrane region" description="Helical" evidence="6">
    <location>
        <begin position="166"/>
        <end position="189"/>
    </location>
</feature>
<feature type="coiled-coil region" evidence="5">
    <location>
        <begin position="444"/>
        <end position="482"/>
    </location>
</feature>
<dbReference type="CDD" id="cd11386">
    <property type="entry name" value="MCP_signal"/>
    <property type="match status" value="1"/>
</dbReference>
<keyword evidence="10" id="KW-1185">Reference proteome</keyword>
<dbReference type="GO" id="GO:0007165">
    <property type="term" value="P:signal transduction"/>
    <property type="evidence" value="ECO:0007669"/>
    <property type="project" value="UniProtKB-KW"/>
</dbReference>
<dbReference type="PANTHER" id="PTHR43531:SF14">
    <property type="entry name" value="METHYL-ACCEPTING CHEMOTAXIS PROTEIN I-RELATED"/>
    <property type="match status" value="1"/>
</dbReference>
<proteinExistence type="inferred from homology"/>
<keyword evidence="6" id="KW-0472">Membrane</keyword>
<dbReference type="GO" id="GO:0004888">
    <property type="term" value="F:transmembrane signaling receptor activity"/>
    <property type="evidence" value="ECO:0007669"/>
    <property type="project" value="InterPro"/>
</dbReference>
<reference evidence="9 10" key="1">
    <citation type="submission" date="2020-04" db="EMBL/GenBank/DDBJ databases">
        <title>Ramlibacter sp. G-1-2-2 isolated from soil.</title>
        <authorList>
            <person name="Dahal R.H."/>
        </authorList>
    </citation>
    <scope>NUCLEOTIDE SEQUENCE [LARGE SCALE GENOMIC DNA]</scope>
    <source>
        <strain evidence="9 10">G-1-2-2</strain>
    </source>
</reference>
<dbReference type="PROSITE" id="PS50111">
    <property type="entry name" value="CHEMOTAXIS_TRANSDUC_2"/>
    <property type="match status" value="1"/>
</dbReference>
<comment type="similarity">
    <text evidence="3">Belongs to the methyl-accepting chemotaxis (MCP) protein family.</text>
</comment>
<keyword evidence="6" id="KW-1133">Transmembrane helix</keyword>
<evidence type="ECO:0000313" key="10">
    <source>
        <dbReference type="Proteomes" id="UP000541185"/>
    </source>
</evidence>
<dbReference type="InterPro" id="IPR004089">
    <property type="entry name" value="MCPsignal_dom"/>
</dbReference>
<dbReference type="Gene3D" id="1.10.287.950">
    <property type="entry name" value="Methyl-accepting chemotaxis protein"/>
    <property type="match status" value="1"/>
</dbReference>
<evidence type="ECO:0000313" key="9">
    <source>
        <dbReference type="EMBL" id="NML48081.1"/>
    </source>
</evidence>
<dbReference type="GO" id="GO:0005886">
    <property type="term" value="C:plasma membrane"/>
    <property type="evidence" value="ECO:0007669"/>
    <property type="project" value="TreeGrafter"/>
</dbReference>
<evidence type="ECO:0000259" key="8">
    <source>
        <dbReference type="PROSITE" id="PS50885"/>
    </source>
</evidence>
<dbReference type="SUPFAM" id="SSF58104">
    <property type="entry name" value="Methyl-accepting chemotaxis protein (MCP) signaling domain"/>
    <property type="match status" value="1"/>
</dbReference>
<keyword evidence="2" id="KW-0488">Methylation</keyword>
<dbReference type="GO" id="GO:0006935">
    <property type="term" value="P:chemotaxis"/>
    <property type="evidence" value="ECO:0007669"/>
    <property type="project" value="InterPro"/>
</dbReference>
<evidence type="ECO:0008006" key="11">
    <source>
        <dbReference type="Google" id="ProtNLM"/>
    </source>
</evidence>
<organism evidence="9 10">
    <name type="scientific">Ramlibacter agri</name>
    <dbReference type="NCBI Taxonomy" id="2728837"/>
    <lineage>
        <taxon>Bacteria</taxon>
        <taxon>Pseudomonadati</taxon>
        <taxon>Pseudomonadota</taxon>
        <taxon>Betaproteobacteria</taxon>
        <taxon>Burkholderiales</taxon>
        <taxon>Comamonadaceae</taxon>
        <taxon>Ramlibacter</taxon>
    </lineage>
</organism>
<feature type="domain" description="Methyl-accepting transducer" evidence="7">
    <location>
        <begin position="244"/>
        <end position="473"/>
    </location>
</feature>
<dbReference type="Proteomes" id="UP000541185">
    <property type="component" value="Unassembled WGS sequence"/>
</dbReference>
<gene>
    <name evidence="9" type="ORF">HHL11_30310</name>
</gene>
<comment type="subcellular location">
    <subcellularLocation>
        <location evidence="1">Membrane</location>
    </subcellularLocation>
</comment>
<dbReference type="InterPro" id="IPR004090">
    <property type="entry name" value="Chemotax_Me-accpt_rcpt"/>
</dbReference>
<dbReference type="Pfam" id="PF00015">
    <property type="entry name" value="MCPsignal"/>
    <property type="match status" value="1"/>
</dbReference>
<evidence type="ECO:0000256" key="1">
    <source>
        <dbReference type="ARBA" id="ARBA00004370"/>
    </source>
</evidence>
<keyword evidence="4" id="KW-0807">Transducer</keyword>
<comment type="caution">
    <text evidence="9">The sequence shown here is derived from an EMBL/GenBank/DDBJ whole genome shotgun (WGS) entry which is preliminary data.</text>
</comment>
<dbReference type="EMBL" id="JABBFX010000004">
    <property type="protein sequence ID" value="NML48081.1"/>
    <property type="molecule type" value="Genomic_DNA"/>
</dbReference>
<dbReference type="AlphaFoldDB" id="A0A848HFH1"/>
<dbReference type="FunFam" id="1.10.287.950:FF:000001">
    <property type="entry name" value="Methyl-accepting chemotaxis sensory transducer"/>
    <property type="match status" value="1"/>
</dbReference>
<evidence type="ECO:0000259" key="7">
    <source>
        <dbReference type="PROSITE" id="PS50111"/>
    </source>
</evidence>
<dbReference type="PROSITE" id="PS50885">
    <property type="entry name" value="HAMP"/>
    <property type="match status" value="1"/>
</dbReference>
<accession>A0A848HFH1</accession>
<name>A0A848HFH1_9BURK</name>